<sequence length="249" mass="25934">MNADVLVPIATAGGVAVVAAIGADAWASTRDAVARIAEARKRVRTAEEDFEQVLRYADPGERAREEHVDAGEADDQDADASSSARPEPFGSHALALPELWAVTHGRLDLYHAIATGQASRSFRNAQIAMVLGFALLIAFVIVALRASTTAGAVVAGGLGAVAAALAGYVSRTFVRSQETAASHLRAYFDQPLEFSRYLAAERLVADANLTDQQRAEVVTALAQAMIAGPVAPVADTPNGSNGDVGNARA</sequence>
<evidence type="ECO:0000256" key="1">
    <source>
        <dbReference type="SAM" id="MobiDB-lite"/>
    </source>
</evidence>
<gene>
    <name evidence="3" type="ORF">RNB18_09505</name>
</gene>
<organism evidence="3 4">
    <name type="scientific">Streptomyces doebereineriae</name>
    <dbReference type="NCBI Taxonomy" id="3075528"/>
    <lineage>
        <taxon>Bacteria</taxon>
        <taxon>Bacillati</taxon>
        <taxon>Actinomycetota</taxon>
        <taxon>Actinomycetes</taxon>
        <taxon>Kitasatosporales</taxon>
        <taxon>Streptomycetaceae</taxon>
        <taxon>Streptomyces</taxon>
    </lineage>
</organism>
<keyword evidence="4" id="KW-1185">Reference proteome</keyword>
<keyword evidence="2" id="KW-0812">Transmembrane</keyword>
<keyword evidence="2" id="KW-0472">Membrane</keyword>
<accession>A0ABU2V4C4</accession>
<feature type="region of interest" description="Disordered" evidence="1">
    <location>
        <begin position="55"/>
        <end position="88"/>
    </location>
</feature>
<feature type="transmembrane region" description="Helical" evidence="2">
    <location>
        <begin position="127"/>
        <end position="144"/>
    </location>
</feature>
<reference evidence="4" key="1">
    <citation type="submission" date="2023-07" db="EMBL/GenBank/DDBJ databases">
        <title>30 novel species of actinomycetes from the DSMZ collection.</title>
        <authorList>
            <person name="Nouioui I."/>
        </authorList>
    </citation>
    <scope>NUCLEOTIDE SEQUENCE [LARGE SCALE GENOMIC DNA]</scope>
    <source>
        <strain evidence="4">DSM 41640</strain>
    </source>
</reference>
<dbReference type="EMBL" id="JAVREZ010000002">
    <property type="protein sequence ID" value="MDT0480401.1"/>
    <property type="molecule type" value="Genomic_DNA"/>
</dbReference>
<dbReference type="Proteomes" id="UP001183824">
    <property type="component" value="Unassembled WGS sequence"/>
</dbReference>
<feature type="transmembrane region" description="Helical" evidence="2">
    <location>
        <begin position="6"/>
        <end position="27"/>
    </location>
</feature>
<dbReference type="RefSeq" id="WP_311713660.1">
    <property type="nucleotide sequence ID" value="NZ_JAVREZ010000002.1"/>
</dbReference>
<evidence type="ECO:0000256" key="2">
    <source>
        <dbReference type="SAM" id="Phobius"/>
    </source>
</evidence>
<feature type="compositionally biased region" description="Basic and acidic residues" evidence="1">
    <location>
        <begin position="58"/>
        <end position="70"/>
    </location>
</feature>
<proteinExistence type="predicted"/>
<evidence type="ECO:0000313" key="3">
    <source>
        <dbReference type="EMBL" id="MDT0480401.1"/>
    </source>
</evidence>
<evidence type="ECO:0008006" key="5">
    <source>
        <dbReference type="Google" id="ProtNLM"/>
    </source>
</evidence>
<feature type="transmembrane region" description="Helical" evidence="2">
    <location>
        <begin position="150"/>
        <end position="169"/>
    </location>
</feature>
<evidence type="ECO:0000313" key="4">
    <source>
        <dbReference type="Proteomes" id="UP001183824"/>
    </source>
</evidence>
<keyword evidence="2" id="KW-1133">Transmembrane helix</keyword>
<protein>
    <recommendedName>
        <fullName evidence="5">DUF4231 domain-containing protein</fullName>
    </recommendedName>
</protein>
<name>A0ABU2V4C4_9ACTN</name>
<comment type="caution">
    <text evidence="3">The sequence shown here is derived from an EMBL/GenBank/DDBJ whole genome shotgun (WGS) entry which is preliminary data.</text>
</comment>